<reference evidence="1 2" key="1">
    <citation type="submission" date="2018-11" db="EMBL/GenBank/DDBJ databases">
        <authorList>
            <person name="Criscuolo A."/>
        </authorList>
    </citation>
    <scope>NUCLEOTIDE SEQUENCE [LARGE SCALE GENOMIC DNA]</scope>
    <source>
        <strain evidence="1">ATB-66</strain>
    </source>
</reference>
<protein>
    <submittedName>
        <fullName evidence="1">Uncharacterized protein</fullName>
    </submittedName>
</protein>
<accession>A0A3P5XPR7</accession>
<evidence type="ECO:0000313" key="1">
    <source>
        <dbReference type="EMBL" id="VDC29835.1"/>
    </source>
</evidence>
<sequence length="79" mass="9113">MNVEKEIDNFRLVKVMRVNVHVKKSIESAAAPGADAICELSQHLTLNTRKQKSLRESDLHFPEGFLWSKEIGAINYFRR</sequence>
<name>A0A3P5XPR7_9BACL</name>
<dbReference type="Proteomes" id="UP000270468">
    <property type="component" value="Unassembled WGS sequence"/>
</dbReference>
<organism evidence="1 2">
    <name type="scientific">Filibacter tadaridae</name>
    <dbReference type="NCBI Taxonomy" id="2483811"/>
    <lineage>
        <taxon>Bacteria</taxon>
        <taxon>Bacillati</taxon>
        <taxon>Bacillota</taxon>
        <taxon>Bacilli</taxon>
        <taxon>Bacillales</taxon>
        <taxon>Caryophanaceae</taxon>
        <taxon>Filibacter</taxon>
    </lineage>
</organism>
<keyword evidence="2" id="KW-1185">Reference proteome</keyword>
<proteinExistence type="predicted"/>
<dbReference type="EMBL" id="UXAV01000042">
    <property type="protein sequence ID" value="VDC29835.1"/>
    <property type="molecule type" value="Genomic_DNA"/>
</dbReference>
<evidence type="ECO:0000313" key="2">
    <source>
        <dbReference type="Proteomes" id="UP000270468"/>
    </source>
</evidence>
<dbReference type="AlphaFoldDB" id="A0A3P5XPR7"/>
<gene>
    <name evidence="1" type="ORF">FILTAD_02387</name>
</gene>
<dbReference type="RefSeq" id="WP_124070996.1">
    <property type="nucleotide sequence ID" value="NZ_CBCRXF010000001.1"/>
</dbReference>